<feature type="coiled-coil region" evidence="6">
    <location>
        <begin position="159"/>
        <end position="186"/>
    </location>
</feature>
<keyword evidence="4 7" id="KW-1133">Transmembrane helix</keyword>
<dbReference type="InterPro" id="IPR003856">
    <property type="entry name" value="LPS_length_determ_N"/>
</dbReference>
<evidence type="ECO:0000256" key="6">
    <source>
        <dbReference type="SAM" id="Coils"/>
    </source>
</evidence>
<keyword evidence="3 7" id="KW-0812">Transmembrane</keyword>
<name>A0A399ER74_9DEIN</name>
<evidence type="ECO:0000256" key="7">
    <source>
        <dbReference type="SAM" id="Phobius"/>
    </source>
</evidence>
<dbReference type="EMBL" id="QXDL01000064">
    <property type="protein sequence ID" value="RIH85062.1"/>
    <property type="molecule type" value="Genomic_DNA"/>
</dbReference>
<evidence type="ECO:0000313" key="9">
    <source>
        <dbReference type="EMBL" id="RIH85062.1"/>
    </source>
</evidence>
<keyword evidence="6" id="KW-0175">Coiled coil</keyword>
<dbReference type="RefSeq" id="WP_119314918.1">
    <property type="nucleotide sequence ID" value="NZ_QXDL01000064.1"/>
</dbReference>
<gene>
    <name evidence="9" type="ORF">Mterra_01804</name>
</gene>
<reference evidence="9 10" key="1">
    <citation type="submission" date="2018-08" db="EMBL/GenBank/DDBJ databases">
        <title>Meiothermus terrae DSM 26712 genome sequencing project.</title>
        <authorList>
            <person name="Da Costa M.S."/>
            <person name="Albuquerque L."/>
            <person name="Raposo P."/>
            <person name="Froufe H.J.C."/>
            <person name="Barroso C.S."/>
            <person name="Egas C."/>
        </authorList>
    </citation>
    <scope>NUCLEOTIDE SEQUENCE [LARGE SCALE GENOMIC DNA]</scope>
    <source>
        <strain evidence="9 10">DSM 26712</strain>
    </source>
</reference>
<accession>A0A399ER74</accession>
<dbReference type="AlphaFoldDB" id="A0A399ER74"/>
<feature type="transmembrane region" description="Helical" evidence="7">
    <location>
        <begin position="27"/>
        <end position="46"/>
    </location>
</feature>
<dbReference type="InterPro" id="IPR050445">
    <property type="entry name" value="Bact_polysacc_biosynth/exp"/>
</dbReference>
<evidence type="ECO:0000256" key="1">
    <source>
        <dbReference type="ARBA" id="ARBA00004651"/>
    </source>
</evidence>
<keyword evidence="5 7" id="KW-0472">Membrane</keyword>
<dbReference type="PANTHER" id="PTHR32309">
    <property type="entry name" value="TYROSINE-PROTEIN KINASE"/>
    <property type="match status" value="1"/>
</dbReference>
<evidence type="ECO:0000259" key="8">
    <source>
        <dbReference type="Pfam" id="PF02706"/>
    </source>
</evidence>
<dbReference type="Proteomes" id="UP000265715">
    <property type="component" value="Unassembled WGS sequence"/>
</dbReference>
<comment type="caution">
    <text evidence="9">The sequence shown here is derived from an EMBL/GenBank/DDBJ whole genome shotgun (WGS) entry which is preliminary data.</text>
</comment>
<dbReference type="GO" id="GO:0005886">
    <property type="term" value="C:plasma membrane"/>
    <property type="evidence" value="ECO:0007669"/>
    <property type="project" value="UniProtKB-SubCell"/>
</dbReference>
<feature type="transmembrane region" description="Helical" evidence="7">
    <location>
        <begin position="276"/>
        <end position="301"/>
    </location>
</feature>
<keyword evidence="2" id="KW-1003">Cell membrane</keyword>
<keyword evidence="10" id="KW-1185">Reference proteome</keyword>
<proteinExistence type="predicted"/>
<dbReference type="Gene3D" id="3.30.1890.10">
    <property type="entry name" value="FepE-like"/>
    <property type="match status" value="1"/>
</dbReference>
<dbReference type="OrthoDB" id="25605at2"/>
<evidence type="ECO:0000256" key="2">
    <source>
        <dbReference type="ARBA" id="ARBA00022475"/>
    </source>
</evidence>
<sequence>MSVEPYNQSGELSLRDLYLVLRRRRNLILGLTLGAAILVFAVSQVWPEIYSSKVVVSLSLTNQSSQSGVLNNLPSLAGLAQGFVDLQSTTLLAKDLGVAQPPEVYGARFDEKKGLLNLSAKGGTPGEARQRAERIVQVATDYLKSRMAEGAASNIRALLAQTQLDLESARESLKRIQAELKNLSAEGRSDAAIAAALEARQVGPETARSSSPAFTSLSLDESRLRSTVAQLQARIDTLTPLLDKPEQLSQLVGQALQVQVLVPPAEPLRPVSPRPLLYTAIAGVLGLLVGVFGAFLAEALAPPQAGGVRQRDTQVVAGTK</sequence>
<evidence type="ECO:0000256" key="5">
    <source>
        <dbReference type="ARBA" id="ARBA00023136"/>
    </source>
</evidence>
<organism evidence="9 10">
    <name type="scientific">Calidithermus terrae</name>
    <dbReference type="NCBI Taxonomy" id="1408545"/>
    <lineage>
        <taxon>Bacteria</taxon>
        <taxon>Thermotogati</taxon>
        <taxon>Deinococcota</taxon>
        <taxon>Deinococci</taxon>
        <taxon>Thermales</taxon>
        <taxon>Thermaceae</taxon>
        <taxon>Calidithermus</taxon>
    </lineage>
</organism>
<evidence type="ECO:0000256" key="3">
    <source>
        <dbReference type="ARBA" id="ARBA00022692"/>
    </source>
</evidence>
<evidence type="ECO:0000256" key="4">
    <source>
        <dbReference type="ARBA" id="ARBA00022989"/>
    </source>
</evidence>
<comment type="subcellular location">
    <subcellularLocation>
        <location evidence="1">Cell membrane</location>
        <topology evidence="1">Multi-pass membrane protein</topology>
    </subcellularLocation>
</comment>
<feature type="domain" description="Polysaccharide chain length determinant N-terminal" evidence="8">
    <location>
        <begin position="11"/>
        <end position="89"/>
    </location>
</feature>
<dbReference type="Pfam" id="PF02706">
    <property type="entry name" value="Wzz"/>
    <property type="match status" value="1"/>
</dbReference>
<evidence type="ECO:0000313" key="10">
    <source>
        <dbReference type="Proteomes" id="UP000265715"/>
    </source>
</evidence>
<dbReference type="PANTHER" id="PTHR32309:SF31">
    <property type="entry name" value="CAPSULAR EXOPOLYSACCHARIDE FAMILY"/>
    <property type="match status" value="1"/>
</dbReference>
<protein>
    <submittedName>
        <fullName evidence="9">Exopolysaccharide transport protein family protein</fullName>
    </submittedName>
</protein>